<dbReference type="eggNOG" id="ENOG502ZPZC">
    <property type="taxonomic scope" value="Bacteria"/>
</dbReference>
<dbReference type="OrthoDB" id="129829at2"/>
<dbReference type="HOGENOM" id="CLU_1420609_0_0_0"/>
<feature type="signal peptide" evidence="2">
    <location>
        <begin position="1"/>
        <end position="18"/>
    </location>
</feature>
<evidence type="ECO:0000256" key="1">
    <source>
        <dbReference type="SAM" id="MobiDB-lite"/>
    </source>
</evidence>
<feature type="chain" id="PRO_5004163412" description="Carboxypeptidase regulatory-like domain-containing protein" evidence="2">
    <location>
        <begin position="19"/>
        <end position="191"/>
    </location>
</feature>
<sequence precursor="true">MRVLSLILALWIPAAAQVAPMLNLVVVEGEGAVNNIRQRTAREPVVQVEDENHKPVAGAIVVFMLPSNGAGGTFANGAKTLTMTTDSKGQAVARGLKPNGVKGQYQIRVNASHNGQTASISITQTNAILSANGATSSSAISGKLIAVLAVVGAAAAGGAYYATHNGGGATPVPPTSGTTISAGAGSVGPPR</sequence>
<organism evidence="3">
    <name type="scientific">Solibacter usitatus (strain Ellin6076)</name>
    <dbReference type="NCBI Taxonomy" id="234267"/>
    <lineage>
        <taxon>Bacteria</taxon>
        <taxon>Pseudomonadati</taxon>
        <taxon>Acidobacteriota</taxon>
        <taxon>Terriglobia</taxon>
        <taxon>Bryobacterales</taxon>
        <taxon>Solibacteraceae</taxon>
        <taxon>Candidatus Solibacter</taxon>
    </lineage>
</organism>
<dbReference type="EMBL" id="CP000473">
    <property type="protein sequence ID" value="ABJ81432.1"/>
    <property type="molecule type" value="Genomic_DNA"/>
</dbReference>
<dbReference type="InterPro" id="IPR008964">
    <property type="entry name" value="Invasin/intimin_cell_adhesion"/>
</dbReference>
<gene>
    <name evidence="3" type="ordered locus">Acid_0422</name>
</gene>
<dbReference type="Gene3D" id="2.60.40.10">
    <property type="entry name" value="Immunoglobulins"/>
    <property type="match status" value="1"/>
</dbReference>
<evidence type="ECO:0008006" key="4">
    <source>
        <dbReference type="Google" id="ProtNLM"/>
    </source>
</evidence>
<evidence type="ECO:0000256" key="2">
    <source>
        <dbReference type="SAM" id="SignalP"/>
    </source>
</evidence>
<feature type="region of interest" description="Disordered" evidence="1">
    <location>
        <begin position="170"/>
        <end position="191"/>
    </location>
</feature>
<dbReference type="InterPro" id="IPR013783">
    <property type="entry name" value="Ig-like_fold"/>
</dbReference>
<dbReference type="KEGG" id="sus:Acid_0422"/>
<dbReference type="AlphaFoldDB" id="Q02BY4"/>
<accession>Q02BY4</accession>
<dbReference type="SUPFAM" id="SSF49373">
    <property type="entry name" value="Invasin/intimin cell-adhesion fragments"/>
    <property type="match status" value="1"/>
</dbReference>
<evidence type="ECO:0000313" key="3">
    <source>
        <dbReference type="EMBL" id="ABJ81432.1"/>
    </source>
</evidence>
<name>Q02BY4_SOLUE</name>
<keyword evidence="2" id="KW-0732">Signal</keyword>
<proteinExistence type="predicted"/>
<dbReference type="STRING" id="234267.Acid_0422"/>
<reference evidence="3" key="1">
    <citation type="submission" date="2006-10" db="EMBL/GenBank/DDBJ databases">
        <title>Complete sequence of Solibacter usitatus Ellin6076.</title>
        <authorList>
            <consortium name="US DOE Joint Genome Institute"/>
            <person name="Copeland A."/>
            <person name="Lucas S."/>
            <person name="Lapidus A."/>
            <person name="Barry K."/>
            <person name="Detter J.C."/>
            <person name="Glavina del Rio T."/>
            <person name="Hammon N."/>
            <person name="Israni S."/>
            <person name="Dalin E."/>
            <person name="Tice H."/>
            <person name="Pitluck S."/>
            <person name="Thompson L.S."/>
            <person name="Brettin T."/>
            <person name="Bruce D."/>
            <person name="Han C."/>
            <person name="Tapia R."/>
            <person name="Gilna P."/>
            <person name="Schmutz J."/>
            <person name="Larimer F."/>
            <person name="Land M."/>
            <person name="Hauser L."/>
            <person name="Kyrpides N."/>
            <person name="Mikhailova N."/>
            <person name="Janssen P.H."/>
            <person name="Kuske C.R."/>
            <person name="Richardson P."/>
        </authorList>
    </citation>
    <scope>NUCLEOTIDE SEQUENCE</scope>
    <source>
        <strain evidence="3">Ellin6076</strain>
    </source>
</reference>
<protein>
    <recommendedName>
        <fullName evidence="4">Carboxypeptidase regulatory-like domain-containing protein</fullName>
    </recommendedName>
</protein>
<dbReference type="InParanoid" id="Q02BY4"/>